<evidence type="ECO:0000313" key="3">
    <source>
        <dbReference type="Proteomes" id="UP000824469"/>
    </source>
</evidence>
<reference evidence="2 3" key="1">
    <citation type="journal article" date="2021" name="Nat. Plants">
        <title>The Taxus genome provides insights into paclitaxel biosynthesis.</title>
        <authorList>
            <person name="Xiong X."/>
            <person name="Gou J."/>
            <person name="Liao Q."/>
            <person name="Li Y."/>
            <person name="Zhou Q."/>
            <person name="Bi G."/>
            <person name="Li C."/>
            <person name="Du R."/>
            <person name="Wang X."/>
            <person name="Sun T."/>
            <person name="Guo L."/>
            <person name="Liang H."/>
            <person name="Lu P."/>
            <person name="Wu Y."/>
            <person name="Zhang Z."/>
            <person name="Ro D.K."/>
            <person name="Shang Y."/>
            <person name="Huang S."/>
            <person name="Yan J."/>
        </authorList>
    </citation>
    <scope>NUCLEOTIDE SEQUENCE [LARGE SCALE GENOMIC DNA]</scope>
    <source>
        <strain evidence="2">Ta-2019</strain>
    </source>
</reference>
<evidence type="ECO:0000256" key="1">
    <source>
        <dbReference type="SAM" id="MobiDB-lite"/>
    </source>
</evidence>
<proteinExistence type="predicted"/>
<feature type="region of interest" description="Disordered" evidence="1">
    <location>
        <begin position="1"/>
        <end position="27"/>
    </location>
</feature>
<protein>
    <submittedName>
        <fullName evidence="2">Uncharacterized protein</fullName>
    </submittedName>
</protein>
<comment type="caution">
    <text evidence="2">The sequence shown here is derived from an EMBL/GenBank/DDBJ whole genome shotgun (WGS) entry which is preliminary data.</text>
</comment>
<dbReference type="EMBL" id="JAHRHJ020000010">
    <property type="protein sequence ID" value="KAH9299250.1"/>
    <property type="molecule type" value="Genomic_DNA"/>
</dbReference>
<feature type="non-terminal residue" evidence="2">
    <location>
        <position position="1"/>
    </location>
</feature>
<feature type="compositionally biased region" description="Acidic residues" evidence="1">
    <location>
        <begin position="17"/>
        <end position="27"/>
    </location>
</feature>
<feature type="non-terminal residue" evidence="2">
    <location>
        <position position="94"/>
    </location>
</feature>
<name>A0AA38CFM8_TAXCH</name>
<accession>A0AA38CFM8</accession>
<dbReference type="Proteomes" id="UP000824469">
    <property type="component" value="Unassembled WGS sequence"/>
</dbReference>
<feature type="compositionally biased region" description="Polar residues" evidence="1">
    <location>
        <begin position="1"/>
        <end position="13"/>
    </location>
</feature>
<keyword evidence="3" id="KW-1185">Reference proteome</keyword>
<evidence type="ECO:0000313" key="2">
    <source>
        <dbReference type="EMBL" id="KAH9299250.1"/>
    </source>
</evidence>
<dbReference type="AlphaFoldDB" id="A0AA38CFM8"/>
<organism evidence="2 3">
    <name type="scientific">Taxus chinensis</name>
    <name type="common">Chinese yew</name>
    <name type="synonym">Taxus wallichiana var. chinensis</name>
    <dbReference type="NCBI Taxonomy" id="29808"/>
    <lineage>
        <taxon>Eukaryota</taxon>
        <taxon>Viridiplantae</taxon>
        <taxon>Streptophyta</taxon>
        <taxon>Embryophyta</taxon>
        <taxon>Tracheophyta</taxon>
        <taxon>Spermatophyta</taxon>
        <taxon>Pinopsida</taxon>
        <taxon>Pinidae</taxon>
        <taxon>Conifers II</taxon>
        <taxon>Cupressales</taxon>
        <taxon>Taxaceae</taxon>
        <taxon>Taxus</taxon>
    </lineage>
</organism>
<sequence>FLVPSHLNSSVDSTAMVEEENSVGVADEDEMEYENVVDETTEDGMEFSSDAASDTASDVVLEEPTDCAAKYEAVINTTEILHSVLEKINRTFTI</sequence>
<gene>
    <name evidence="2" type="ORF">KI387_030932</name>
</gene>